<comment type="caution">
    <text evidence="1">The sequence shown here is derived from an EMBL/GenBank/DDBJ whole genome shotgun (WGS) entry which is preliminary data.</text>
</comment>
<accession>A0AAV4MQL5</accession>
<name>A0AAV4MQL5_CAEEX</name>
<protein>
    <submittedName>
        <fullName evidence="1">Uncharacterized protein</fullName>
    </submittedName>
</protein>
<evidence type="ECO:0000313" key="1">
    <source>
        <dbReference type="EMBL" id="GIX73767.1"/>
    </source>
</evidence>
<dbReference type="AlphaFoldDB" id="A0AAV4MQL5"/>
<reference evidence="1 2" key="1">
    <citation type="submission" date="2021-06" db="EMBL/GenBank/DDBJ databases">
        <title>Caerostris extrusa draft genome.</title>
        <authorList>
            <person name="Kono N."/>
            <person name="Arakawa K."/>
        </authorList>
    </citation>
    <scope>NUCLEOTIDE SEQUENCE [LARGE SCALE GENOMIC DNA]</scope>
</reference>
<dbReference type="Proteomes" id="UP001054945">
    <property type="component" value="Unassembled WGS sequence"/>
</dbReference>
<gene>
    <name evidence="1" type="ORF">CEXT_809191</name>
</gene>
<proteinExistence type="predicted"/>
<keyword evidence="2" id="KW-1185">Reference proteome</keyword>
<organism evidence="1 2">
    <name type="scientific">Caerostris extrusa</name>
    <name type="common">Bark spider</name>
    <name type="synonym">Caerostris bankana</name>
    <dbReference type="NCBI Taxonomy" id="172846"/>
    <lineage>
        <taxon>Eukaryota</taxon>
        <taxon>Metazoa</taxon>
        <taxon>Ecdysozoa</taxon>
        <taxon>Arthropoda</taxon>
        <taxon>Chelicerata</taxon>
        <taxon>Arachnida</taxon>
        <taxon>Araneae</taxon>
        <taxon>Araneomorphae</taxon>
        <taxon>Entelegynae</taxon>
        <taxon>Araneoidea</taxon>
        <taxon>Araneidae</taxon>
        <taxon>Caerostris</taxon>
    </lineage>
</organism>
<dbReference type="EMBL" id="BPLR01002442">
    <property type="protein sequence ID" value="GIX73767.1"/>
    <property type="molecule type" value="Genomic_DNA"/>
</dbReference>
<evidence type="ECO:0000313" key="2">
    <source>
        <dbReference type="Proteomes" id="UP001054945"/>
    </source>
</evidence>
<sequence length="90" mass="10095">MAMHPLYTLCMNDEDLKLILQCIMPSIPSYYSKSATFGIPESDSTYVCICSIGERSGEHAGQKEFQQHLGSWEICDAFGDLCPCRKVVRV</sequence>